<dbReference type="InParanoid" id="A0A3Q7GHH3"/>
<name>A0A3Q7GHH3_SOLLC</name>
<evidence type="ECO:0000313" key="1">
    <source>
        <dbReference type="EnsemblPlants" id="Solyc05g015740.2.1"/>
    </source>
</evidence>
<dbReference type="Proteomes" id="UP000004994">
    <property type="component" value="Chromosome 5"/>
</dbReference>
<dbReference type="PaxDb" id="4081-Solyc05g015740.1.1"/>
<sequence>MELQSFSVGQTFSKKNKQKSVNVYQAAVV</sequence>
<accession>A0A3Q7GHH3</accession>
<reference evidence="1" key="2">
    <citation type="submission" date="2019-01" db="UniProtKB">
        <authorList>
            <consortium name="EnsemblPlants"/>
        </authorList>
    </citation>
    <scope>IDENTIFICATION</scope>
    <source>
        <strain evidence="1">cv. Heinz 1706</strain>
    </source>
</reference>
<evidence type="ECO:0000313" key="2">
    <source>
        <dbReference type="Proteomes" id="UP000004994"/>
    </source>
</evidence>
<protein>
    <submittedName>
        <fullName evidence="1">Uncharacterized protein</fullName>
    </submittedName>
</protein>
<dbReference type="AlphaFoldDB" id="A0A3Q7GHH3"/>
<keyword evidence="2" id="KW-1185">Reference proteome</keyword>
<proteinExistence type="predicted"/>
<reference evidence="1" key="1">
    <citation type="journal article" date="2012" name="Nature">
        <title>The tomato genome sequence provides insights into fleshy fruit evolution.</title>
        <authorList>
            <consortium name="Tomato Genome Consortium"/>
        </authorList>
    </citation>
    <scope>NUCLEOTIDE SEQUENCE [LARGE SCALE GENOMIC DNA]</scope>
    <source>
        <strain evidence="1">cv. Heinz 1706</strain>
    </source>
</reference>
<organism evidence="1">
    <name type="scientific">Solanum lycopersicum</name>
    <name type="common">Tomato</name>
    <name type="synonym">Lycopersicon esculentum</name>
    <dbReference type="NCBI Taxonomy" id="4081"/>
    <lineage>
        <taxon>Eukaryota</taxon>
        <taxon>Viridiplantae</taxon>
        <taxon>Streptophyta</taxon>
        <taxon>Embryophyta</taxon>
        <taxon>Tracheophyta</taxon>
        <taxon>Spermatophyta</taxon>
        <taxon>Magnoliopsida</taxon>
        <taxon>eudicotyledons</taxon>
        <taxon>Gunneridae</taxon>
        <taxon>Pentapetalae</taxon>
        <taxon>asterids</taxon>
        <taxon>lamiids</taxon>
        <taxon>Solanales</taxon>
        <taxon>Solanaceae</taxon>
        <taxon>Solanoideae</taxon>
        <taxon>Solaneae</taxon>
        <taxon>Solanum</taxon>
        <taxon>Solanum subgen. Lycopersicon</taxon>
    </lineage>
</organism>
<dbReference type="EnsemblPlants" id="Solyc05g015740.2.1">
    <property type="protein sequence ID" value="Solyc05g015740.2.1"/>
    <property type="gene ID" value="Solyc05g015740.2"/>
</dbReference>
<dbReference type="Gramene" id="Solyc05g015740.2.1">
    <property type="protein sequence ID" value="Solyc05g015740.2.1"/>
    <property type="gene ID" value="Solyc05g015740.2"/>
</dbReference>